<evidence type="ECO:0000313" key="12">
    <source>
        <dbReference type="Proteomes" id="UP000663281"/>
    </source>
</evidence>
<comment type="similarity">
    <text evidence="8 9">Belongs to the Mrp/NBP35 ATP-binding proteins family.</text>
</comment>
<dbReference type="Pfam" id="PF10609">
    <property type="entry name" value="ParA"/>
    <property type="match status" value="1"/>
</dbReference>
<dbReference type="CDD" id="cd02037">
    <property type="entry name" value="Mrp_NBP35"/>
    <property type="match status" value="1"/>
</dbReference>
<evidence type="ECO:0000256" key="1">
    <source>
        <dbReference type="ARBA" id="ARBA00007352"/>
    </source>
</evidence>
<evidence type="ECO:0000256" key="3">
    <source>
        <dbReference type="ARBA" id="ARBA00022723"/>
    </source>
</evidence>
<comment type="similarity">
    <text evidence="2">In the C-terminal section; belongs to the Mrp/NBP35 ATP-binding proteins family.</text>
</comment>
<dbReference type="PANTHER" id="PTHR42961">
    <property type="entry name" value="IRON-SULFUR PROTEIN NUBPL"/>
    <property type="match status" value="1"/>
</dbReference>
<dbReference type="EMBL" id="CP071504">
    <property type="protein sequence ID" value="QSX28629.1"/>
    <property type="molecule type" value="Genomic_DNA"/>
</dbReference>
<evidence type="ECO:0000256" key="6">
    <source>
        <dbReference type="ARBA" id="ARBA00023004"/>
    </source>
</evidence>
<sequence>MSQIAADYRLDGALLGPVLALLDAHIDPYLGRGLVSAGCVTSLAMQGDRLQLGLSYPYPCRGVQAETAGQLATALTRLPSIKSVDCEFSFVVPKTSADRQGTLAKVAHIIAVASGKGGVGKSTTAVNLALALAAEGARVGILDADIYGPSIPLMLGIADFKPQSDDGVHMNPARAHGICAQSIGFIINEEQAAVWRGPMAAGALAQLINETAWPELDYLVVDMPPGTGDIQLTLSQKVAVSGAVVVTTPQDIALLDAKKGVNLFQKVNIPVLGIVENMSYHLCPACGHKEHPFGAHGGDKIAQRYGVPMLGALPLNISIREGMDVGQPSVVAEPSGELAAIYREIARKVGAQLALSHSQSGVSISLSDDE</sequence>
<feature type="domain" description="MIP18 family-like" evidence="10">
    <location>
        <begin position="18"/>
        <end position="83"/>
    </location>
</feature>
<evidence type="ECO:0000256" key="8">
    <source>
        <dbReference type="ARBA" id="ARBA00024036"/>
    </source>
</evidence>
<dbReference type="FunFam" id="3.40.50.300:FF:000418">
    <property type="entry name" value="Iron-sulfur cluster carrier protein"/>
    <property type="match status" value="1"/>
</dbReference>
<evidence type="ECO:0000256" key="2">
    <source>
        <dbReference type="ARBA" id="ARBA00008205"/>
    </source>
</evidence>
<dbReference type="InterPro" id="IPR027417">
    <property type="entry name" value="P-loop_NTPase"/>
</dbReference>
<dbReference type="InterPro" id="IPR034904">
    <property type="entry name" value="FSCA_dom_sf"/>
</dbReference>
<evidence type="ECO:0000256" key="4">
    <source>
        <dbReference type="ARBA" id="ARBA00022741"/>
    </source>
</evidence>
<keyword evidence="6 9" id="KW-0408">Iron</keyword>
<dbReference type="InterPro" id="IPR033756">
    <property type="entry name" value="YlxH/NBP35"/>
</dbReference>
<reference evidence="11 12" key="1">
    <citation type="submission" date="2021-03" db="EMBL/GenBank/DDBJ databases">
        <title>Novel species identification of genus Shewanella.</title>
        <authorList>
            <person name="Liu G."/>
            <person name="Zhang Q."/>
        </authorList>
    </citation>
    <scope>NUCLEOTIDE SEQUENCE [LARGE SCALE GENOMIC DNA]</scope>
    <source>
        <strain evidence="11 12">FJAT-53726</strain>
    </source>
</reference>
<dbReference type="SUPFAM" id="SSF117916">
    <property type="entry name" value="Fe-S cluster assembly (FSCA) domain-like"/>
    <property type="match status" value="1"/>
</dbReference>
<dbReference type="Pfam" id="PF01883">
    <property type="entry name" value="FeS_assembly_P"/>
    <property type="match status" value="1"/>
</dbReference>
<dbReference type="AlphaFoldDB" id="A0A974XQD9"/>
<dbReference type="Gene3D" id="3.30.300.130">
    <property type="entry name" value="Fe-S cluster assembly (FSCA)"/>
    <property type="match status" value="1"/>
</dbReference>
<evidence type="ECO:0000259" key="10">
    <source>
        <dbReference type="Pfam" id="PF01883"/>
    </source>
</evidence>
<keyword evidence="4 9" id="KW-0547">Nucleotide-binding</keyword>
<proteinExistence type="inferred from homology"/>
<dbReference type="Gene3D" id="3.40.50.300">
    <property type="entry name" value="P-loop containing nucleotide triphosphate hydrolases"/>
    <property type="match status" value="1"/>
</dbReference>
<dbReference type="GO" id="GO:0016226">
    <property type="term" value="P:iron-sulfur cluster assembly"/>
    <property type="evidence" value="ECO:0007669"/>
    <property type="project" value="InterPro"/>
</dbReference>
<dbReference type="GO" id="GO:0005524">
    <property type="term" value="F:ATP binding"/>
    <property type="evidence" value="ECO:0007669"/>
    <property type="project" value="UniProtKB-UniRule"/>
</dbReference>
<dbReference type="HAMAP" id="MF_02040">
    <property type="entry name" value="Mrp_NBP35"/>
    <property type="match status" value="1"/>
</dbReference>
<evidence type="ECO:0000256" key="7">
    <source>
        <dbReference type="ARBA" id="ARBA00023014"/>
    </source>
</evidence>
<keyword evidence="9" id="KW-0378">Hydrolase</keyword>
<dbReference type="PANTHER" id="PTHR42961:SF2">
    <property type="entry name" value="IRON-SULFUR PROTEIN NUBPL"/>
    <property type="match status" value="1"/>
</dbReference>
<comment type="similarity">
    <text evidence="1">In the N-terminal section; belongs to the MIP18 family.</text>
</comment>
<dbReference type="SUPFAM" id="SSF52540">
    <property type="entry name" value="P-loop containing nucleoside triphosphate hydrolases"/>
    <property type="match status" value="1"/>
</dbReference>
<keyword evidence="12" id="KW-1185">Reference proteome</keyword>
<dbReference type="Proteomes" id="UP000663281">
    <property type="component" value="Chromosome"/>
</dbReference>
<dbReference type="GO" id="GO:0016887">
    <property type="term" value="F:ATP hydrolysis activity"/>
    <property type="evidence" value="ECO:0007669"/>
    <property type="project" value="UniProtKB-UniRule"/>
</dbReference>
<dbReference type="InterPro" id="IPR000808">
    <property type="entry name" value="Mrp-like_CS"/>
</dbReference>
<keyword evidence="3 9" id="KW-0479">Metal-binding</keyword>
<dbReference type="GO" id="GO:0005829">
    <property type="term" value="C:cytosol"/>
    <property type="evidence" value="ECO:0007669"/>
    <property type="project" value="TreeGrafter"/>
</dbReference>
<evidence type="ECO:0000256" key="9">
    <source>
        <dbReference type="HAMAP-Rule" id="MF_02040"/>
    </source>
</evidence>
<dbReference type="InterPro" id="IPR002744">
    <property type="entry name" value="MIP18-like"/>
</dbReference>
<protein>
    <recommendedName>
        <fullName evidence="9">Iron-sulfur cluster carrier protein</fullName>
    </recommendedName>
</protein>
<dbReference type="InterPro" id="IPR019591">
    <property type="entry name" value="Mrp/NBP35_ATP-bd"/>
</dbReference>
<keyword evidence="7 9" id="KW-0411">Iron-sulfur</keyword>
<organism evidence="11 12">
    <name type="scientific">Shewanella cyperi</name>
    <dbReference type="NCBI Taxonomy" id="2814292"/>
    <lineage>
        <taxon>Bacteria</taxon>
        <taxon>Pseudomonadati</taxon>
        <taxon>Pseudomonadota</taxon>
        <taxon>Gammaproteobacteria</taxon>
        <taxon>Alteromonadales</taxon>
        <taxon>Shewanellaceae</taxon>
        <taxon>Shewanella</taxon>
    </lineage>
</organism>
<dbReference type="GO" id="GO:0140663">
    <property type="term" value="F:ATP-dependent FeS chaperone activity"/>
    <property type="evidence" value="ECO:0007669"/>
    <property type="project" value="InterPro"/>
</dbReference>
<dbReference type="GO" id="GO:0046872">
    <property type="term" value="F:metal ion binding"/>
    <property type="evidence" value="ECO:0007669"/>
    <property type="project" value="UniProtKB-KW"/>
</dbReference>
<comment type="subunit">
    <text evidence="9">Homodimer.</text>
</comment>
<dbReference type="NCBIfam" id="NF008669">
    <property type="entry name" value="PRK11670.1"/>
    <property type="match status" value="1"/>
</dbReference>
<dbReference type="InterPro" id="IPR044304">
    <property type="entry name" value="NUBPL-like"/>
</dbReference>
<evidence type="ECO:0000256" key="5">
    <source>
        <dbReference type="ARBA" id="ARBA00022840"/>
    </source>
</evidence>
<comment type="function">
    <text evidence="9">Binds and transfers iron-sulfur (Fe-S) clusters to target apoproteins. Can hydrolyze ATP.</text>
</comment>
<accession>A0A974XQD9</accession>
<keyword evidence="5 9" id="KW-0067">ATP-binding</keyword>
<feature type="binding site" evidence="9">
    <location>
        <begin position="115"/>
        <end position="122"/>
    </location>
    <ligand>
        <name>ATP</name>
        <dbReference type="ChEBI" id="CHEBI:30616"/>
    </ligand>
</feature>
<dbReference type="KEGG" id="scyp:JYB88_10030"/>
<name>A0A974XQD9_9GAMM</name>
<dbReference type="GO" id="GO:0051539">
    <property type="term" value="F:4 iron, 4 sulfur cluster binding"/>
    <property type="evidence" value="ECO:0007669"/>
    <property type="project" value="TreeGrafter"/>
</dbReference>
<gene>
    <name evidence="11" type="primary">apbC</name>
    <name evidence="11" type="ORF">JYB88_10030</name>
</gene>
<dbReference type="PROSITE" id="PS01215">
    <property type="entry name" value="MRP"/>
    <property type="match status" value="1"/>
</dbReference>
<evidence type="ECO:0000313" key="11">
    <source>
        <dbReference type="EMBL" id="QSX28629.1"/>
    </source>
</evidence>